<comment type="caution">
    <text evidence="3">The sequence shown here is derived from an EMBL/GenBank/DDBJ whole genome shotgun (WGS) entry which is preliminary data.</text>
</comment>
<proteinExistence type="predicted"/>
<accession>A0A736I1F3</accession>
<dbReference type="InterPro" id="IPR016032">
    <property type="entry name" value="Sig_transdc_resp-reg_C-effctor"/>
</dbReference>
<dbReference type="InterPro" id="IPR000792">
    <property type="entry name" value="Tscrpt_reg_LuxR_C"/>
</dbReference>
<gene>
    <name evidence="3" type="ORF">GND75_002982</name>
</gene>
<organism evidence="3">
    <name type="scientific">Salmonella enterica subsp. houtenae serovar 44:z36[z38]:-</name>
    <dbReference type="NCBI Taxonomy" id="1967609"/>
    <lineage>
        <taxon>Bacteria</taxon>
        <taxon>Pseudomonadati</taxon>
        <taxon>Pseudomonadota</taxon>
        <taxon>Gammaproteobacteria</taxon>
        <taxon>Enterobacterales</taxon>
        <taxon>Enterobacteriaceae</taxon>
        <taxon>Salmonella</taxon>
    </lineage>
</organism>
<reference evidence="3" key="2">
    <citation type="submission" date="2018-07" db="EMBL/GenBank/DDBJ databases">
        <authorList>
            <consortium name="NCBI Pathogen Detection Project"/>
        </authorList>
    </citation>
    <scope>NUCLEOTIDE SEQUENCE</scope>
    <source>
        <strain evidence="3">166-88</strain>
    </source>
</reference>
<evidence type="ECO:0000313" key="3">
    <source>
        <dbReference type="EMBL" id="HAE7581360.1"/>
    </source>
</evidence>
<sequence length="177" mass="19619">MTVHIMTTDQYFRVGLEYICQVYGERSVIIDRKGSANLPQRCAPGRDTLILALDVFRGDPMALFDGSRRLRALDIKIVVVSEGGRAFHGVGGHALSKRDRPEVFMQAIKGERTFSTFFRPVSLTAWESSVLRGFLSGKSVKQIAESGGRAVGAVYAGKASVLQKLQVQRMNHLLQMF</sequence>
<dbReference type="Gene3D" id="1.10.10.10">
    <property type="entry name" value="Winged helix-like DNA-binding domain superfamily/Winged helix DNA-binding domain"/>
    <property type="match status" value="1"/>
</dbReference>
<dbReference type="AlphaFoldDB" id="A0A736I1F3"/>
<dbReference type="Pfam" id="PF00196">
    <property type="entry name" value="GerE"/>
    <property type="match status" value="1"/>
</dbReference>
<reference evidence="3" key="1">
    <citation type="journal article" date="2018" name="Genome Biol.">
        <title>SKESA: strategic k-mer extension for scrupulous assemblies.</title>
        <authorList>
            <person name="Souvorov A."/>
            <person name="Agarwala R."/>
            <person name="Lipman D.J."/>
        </authorList>
    </citation>
    <scope>NUCLEOTIDE SEQUENCE</scope>
    <source>
        <strain evidence="3">166-88</strain>
    </source>
</reference>
<feature type="domain" description="HTH luxR-type" evidence="2">
    <location>
        <begin position="116"/>
        <end position="177"/>
    </location>
</feature>
<protein>
    <submittedName>
        <fullName evidence="3">Response regulator transcription factor</fullName>
    </submittedName>
</protein>
<dbReference type="SUPFAM" id="SSF46894">
    <property type="entry name" value="C-terminal effector domain of the bipartite response regulators"/>
    <property type="match status" value="1"/>
</dbReference>
<evidence type="ECO:0000256" key="1">
    <source>
        <dbReference type="ARBA" id="ARBA00023125"/>
    </source>
</evidence>
<dbReference type="PROSITE" id="PS50043">
    <property type="entry name" value="HTH_LUXR_2"/>
    <property type="match status" value="1"/>
</dbReference>
<name>A0A736I1F3_SALHO</name>
<dbReference type="SMART" id="SM00421">
    <property type="entry name" value="HTH_LUXR"/>
    <property type="match status" value="1"/>
</dbReference>
<dbReference type="GO" id="GO:0006355">
    <property type="term" value="P:regulation of DNA-templated transcription"/>
    <property type="evidence" value="ECO:0007669"/>
    <property type="project" value="InterPro"/>
</dbReference>
<evidence type="ECO:0000259" key="2">
    <source>
        <dbReference type="PROSITE" id="PS50043"/>
    </source>
</evidence>
<keyword evidence="1" id="KW-0238">DNA-binding</keyword>
<dbReference type="InterPro" id="IPR036388">
    <property type="entry name" value="WH-like_DNA-bd_sf"/>
</dbReference>
<dbReference type="GO" id="GO:0003677">
    <property type="term" value="F:DNA binding"/>
    <property type="evidence" value="ECO:0007669"/>
    <property type="project" value="UniProtKB-KW"/>
</dbReference>
<dbReference type="EMBL" id="DAASYS010000012">
    <property type="protein sequence ID" value="HAE7581360.1"/>
    <property type="molecule type" value="Genomic_DNA"/>
</dbReference>